<dbReference type="PANTHER" id="PTHR10539:SF0">
    <property type="entry name" value="26S PROTEASOME NON-ATPASE REGULATORY SUBUNIT 13"/>
    <property type="match status" value="1"/>
</dbReference>
<evidence type="ECO:0000259" key="4">
    <source>
        <dbReference type="PROSITE" id="PS50250"/>
    </source>
</evidence>
<dbReference type="GO" id="GO:0005634">
    <property type="term" value="C:nucleus"/>
    <property type="evidence" value="ECO:0007669"/>
    <property type="project" value="TreeGrafter"/>
</dbReference>
<dbReference type="GO" id="GO:0006511">
    <property type="term" value="P:ubiquitin-dependent protein catabolic process"/>
    <property type="evidence" value="ECO:0007669"/>
    <property type="project" value="TreeGrafter"/>
</dbReference>
<gene>
    <name evidence="5" type="ORF">BJ554DRAFT_2289</name>
</gene>
<dbReference type="Pfam" id="PF01399">
    <property type="entry name" value="PCI"/>
    <property type="match status" value="1"/>
</dbReference>
<organism evidence="5 6">
    <name type="scientific">Olpidium bornovanus</name>
    <dbReference type="NCBI Taxonomy" id="278681"/>
    <lineage>
        <taxon>Eukaryota</taxon>
        <taxon>Fungi</taxon>
        <taxon>Fungi incertae sedis</taxon>
        <taxon>Olpidiomycota</taxon>
        <taxon>Olpidiomycotina</taxon>
        <taxon>Olpidiomycetes</taxon>
        <taxon>Olpidiales</taxon>
        <taxon>Olpidiaceae</taxon>
        <taxon>Olpidium</taxon>
    </lineage>
</organism>
<dbReference type="InterPro" id="IPR036390">
    <property type="entry name" value="WH_DNA-bd_sf"/>
</dbReference>
<feature type="region of interest" description="Disordered" evidence="3">
    <location>
        <begin position="239"/>
        <end position="278"/>
    </location>
</feature>
<feature type="domain" description="PCI" evidence="4">
    <location>
        <begin position="174"/>
        <end position="357"/>
    </location>
</feature>
<evidence type="ECO:0000313" key="5">
    <source>
        <dbReference type="EMBL" id="KAG5457641.1"/>
    </source>
</evidence>
<dbReference type="Pfam" id="PF22037">
    <property type="entry name" value="PSD13_N"/>
    <property type="match status" value="1"/>
</dbReference>
<dbReference type="InterPro" id="IPR000717">
    <property type="entry name" value="PCI_dom"/>
</dbReference>
<dbReference type="OrthoDB" id="1093at2759"/>
<evidence type="ECO:0000256" key="3">
    <source>
        <dbReference type="SAM" id="MobiDB-lite"/>
    </source>
</evidence>
<keyword evidence="6" id="KW-1185">Reference proteome</keyword>
<dbReference type="GO" id="GO:0008541">
    <property type="term" value="C:proteasome regulatory particle, lid subcomplex"/>
    <property type="evidence" value="ECO:0007669"/>
    <property type="project" value="TreeGrafter"/>
</dbReference>
<dbReference type="PANTHER" id="PTHR10539">
    <property type="entry name" value="26S PROTEASOME NON-ATPASE REGULATORY SUBUNIT 13"/>
    <property type="match status" value="1"/>
</dbReference>
<dbReference type="GO" id="GO:0005829">
    <property type="term" value="C:cytosol"/>
    <property type="evidence" value="ECO:0007669"/>
    <property type="project" value="TreeGrafter"/>
</dbReference>
<name>A0A8H8DGR8_9FUNG</name>
<dbReference type="AlphaFoldDB" id="A0A8H8DGR8"/>
<protein>
    <recommendedName>
        <fullName evidence="4">PCI domain-containing protein</fullName>
    </recommendedName>
</protein>
<dbReference type="InterPro" id="IPR035298">
    <property type="entry name" value="PSMD13"/>
</dbReference>
<sequence length="396" mass="44702">MDVDVHAFLDTQKRTALPALATDLAAFEDLYDRKLWHQLTAVLDKYVAKPEARGTVLSIFNNFINTFQKKLNPLRYVMLGTVAAAEYEGADGVDKAIEFLGELADNVKESKDAYVRARMEQARYRLQRGDMESTKRTMDECEKILDSLHVENSINASFYRVAADYFKAKADYAQFYKNALLFLACVNVDEIDTADKVNRAHDLAVAALVSDKIYNFGELEYLRSLLFAFNSGDITRRQRSNCQSQPSIVDTINSRPRDIHAPNVPNPDGHTSTPHHKSPLTHHINFLRQKICLMALIETVFKRPPDDRTLPFASIASETRLPGDEVEHLVMKALSLGLIRGSIDEVEQTVEVKWVQPRVLDKAQITALTQKIADWAAKVQNSVEFVGAETPELFVQ</sequence>
<dbReference type="EMBL" id="JAEFCI010009735">
    <property type="protein sequence ID" value="KAG5457641.1"/>
    <property type="molecule type" value="Genomic_DNA"/>
</dbReference>
<keyword evidence="2" id="KW-0647">Proteasome</keyword>
<evidence type="ECO:0000313" key="6">
    <source>
        <dbReference type="Proteomes" id="UP000673691"/>
    </source>
</evidence>
<reference evidence="5 6" key="1">
    <citation type="journal article" name="Sci. Rep.">
        <title>Genome-scale phylogenetic analyses confirm Olpidium as the closest living zoosporic fungus to the non-flagellated, terrestrial fungi.</title>
        <authorList>
            <person name="Chang Y."/>
            <person name="Rochon D."/>
            <person name="Sekimoto S."/>
            <person name="Wang Y."/>
            <person name="Chovatia M."/>
            <person name="Sandor L."/>
            <person name="Salamov A."/>
            <person name="Grigoriev I.V."/>
            <person name="Stajich J.E."/>
            <person name="Spatafora J.W."/>
        </authorList>
    </citation>
    <scope>NUCLEOTIDE SEQUENCE [LARGE SCALE GENOMIC DNA]</scope>
    <source>
        <strain evidence="5">S191</strain>
    </source>
</reference>
<evidence type="ECO:0000256" key="2">
    <source>
        <dbReference type="ARBA" id="ARBA00022942"/>
    </source>
</evidence>
<dbReference type="GO" id="GO:0005198">
    <property type="term" value="F:structural molecule activity"/>
    <property type="evidence" value="ECO:0007669"/>
    <property type="project" value="TreeGrafter"/>
</dbReference>
<dbReference type="InterPro" id="IPR054179">
    <property type="entry name" value="PSD13_N"/>
</dbReference>
<accession>A0A8H8DGR8</accession>
<dbReference type="SUPFAM" id="SSF46785">
    <property type="entry name" value="Winged helix' DNA-binding domain"/>
    <property type="match status" value="1"/>
</dbReference>
<dbReference type="PROSITE" id="PS50250">
    <property type="entry name" value="PCI"/>
    <property type="match status" value="1"/>
</dbReference>
<evidence type="ECO:0000256" key="1">
    <source>
        <dbReference type="ARBA" id="ARBA00006207"/>
    </source>
</evidence>
<comment type="caution">
    <text evidence="5">The sequence shown here is derived from an EMBL/GenBank/DDBJ whole genome shotgun (WGS) entry which is preliminary data.</text>
</comment>
<proteinExistence type="inferred from homology"/>
<dbReference type="SMART" id="SM00088">
    <property type="entry name" value="PINT"/>
    <property type="match status" value="1"/>
</dbReference>
<comment type="similarity">
    <text evidence="1">Belongs to the proteasome subunit S11 family.</text>
</comment>
<feature type="compositionally biased region" description="Polar residues" evidence="3">
    <location>
        <begin position="240"/>
        <end position="254"/>
    </location>
</feature>
<dbReference type="Proteomes" id="UP000673691">
    <property type="component" value="Unassembled WGS sequence"/>
</dbReference>